<name>A0A0X3PP77_SCHSO</name>
<proteinExistence type="predicted"/>
<reference evidence="1" key="1">
    <citation type="submission" date="2016-01" db="EMBL/GenBank/DDBJ databases">
        <title>Reference transcriptome for the parasite Schistocephalus solidus: insights into the molecular evolution of parasitism.</title>
        <authorList>
            <person name="Hebert F.O."/>
            <person name="Grambauer S."/>
            <person name="Barber I."/>
            <person name="Landry C.R."/>
            <person name="Aubin-Horth N."/>
        </authorList>
    </citation>
    <scope>NUCLEOTIDE SEQUENCE</scope>
</reference>
<gene>
    <name evidence="1" type="ORF">TR137370</name>
</gene>
<sequence>MDSAQYSSSVAFQRPAPWTQSVTTLSTESSQCPVIIQLTAVVKMAASRLRRGIQSLCMLDKEPPGVRPAVVFEVLVEVPGREVLSRLQPSTSFIRLSLLAALQIKTPYP</sequence>
<dbReference type="AlphaFoldDB" id="A0A0X3PP77"/>
<dbReference type="EMBL" id="GEEE01009490">
    <property type="protein sequence ID" value="JAP53735.1"/>
    <property type="molecule type" value="Transcribed_RNA"/>
</dbReference>
<accession>A0A0X3PP77</accession>
<evidence type="ECO:0000313" key="1">
    <source>
        <dbReference type="EMBL" id="JAP53735.1"/>
    </source>
</evidence>
<organism evidence="1">
    <name type="scientific">Schistocephalus solidus</name>
    <name type="common">Tapeworm</name>
    <dbReference type="NCBI Taxonomy" id="70667"/>
    <lineage>
        <taxon>Eukaryota</taxon>
        <taxon>Metazoa</taxon>
        <taxon>Spiralia</taxon>
        <taxon>Lophotrochozoa</taxon>
        <taxon>Platyhelminthes</taxon>
        <taxon>Cestoda</taxon>
        <taxon>Eucestoda</taxon>
        <taxon>Diphyllobothriidea</taxon>
        <taxon>Diphyllobothriidae</taxon>
        <taxon>Schistocephalus</taxon>
    </lineage>
</organism>
<protein>
    <submittedName>
        <fullName evidence="1">Uncharacterized protein</fullName>
    </submittedName>
</protein>
<dbReference type="EMBL" id="GEEE01013400">
    <property type="protein sequence ID" value="JAP49825.1"/>
    <property type="molecule type" value="Transcribed_RNA"/>
</dbReference>